<feature type="signal peptide" evidence="1">
    <location>
        <begin position="1"/>
        <end position="23"/>
    </location>
</feature>
<dbReference type="RefSeq" id="WP_106893660.1">
    <property type="nucleotide sequence ID" value="NZ_CP027860.1"/>
</dbReference>
<name>A0A2P1PY22_9GAMM</name>
<evidence type="ECO:0000313" key="3">
    <source>
        <dbReference type="Proteomes" id="UP000241074"/>
    </source>
</evidence>
<organism evidence="2 3">
    <name type="scientific">Ahniella affigens</name>
    <dbReference type="NCBI Taxonomy" id="2021234"/>
    <lineage>
        <taxon>Bacteria</taxon>
        <taxon>Pseudomonadati</taxon>
        <taxon>Pseudomonadota</taxon>
        <taxon>Gammaproteobacteria</taxon>
        <taxon>Lysobacterales</taxon>
        <taxon>Rhodanobacteraceae</taxon>
        <taxon>Ahniella</taxon>
    </lineage>
</organism>
<evidence type="ECO:0000256" key="1">
    <source>
        <dbReference type="SAM" id="SignalP"/>
    </source>
</evidence>
<gene>
    <name evidence="2" type="ORF">C7S18_22325</name>
</gene>
<accession>A0A2P1PY22</accession>
<evidence type="ECO:0000313" key="2">
    <source>
        <dbReference type="EMBL" id="AVP99741.1"/>
    </source>
</evidence>
<reference evidence="2 3" key="2">
    <citation type="submission" date="2018-03" db="EMBL/GenBank/DDBJ databases">
        <authorList>
            <person name="Keele B.F."/>
        </authorList>
    </citation>
    <scope>NUCLEOTIDE SEQUENCE [LARGE SCALE GENOMIC DNA]</scope>
    <source>
        <strain evidence="2 3">D13</strain>
    </source>
</reference>
<reference evidence="2 3" key="1">
    <citation type="submission" date="2018-03" db="EMBL/GenBank/DDBJ databases">
        <title>Ahniella affigens gen. nov., sp. nov., a gammaproteobacterium isolated from sandy soil near a stream.</title>
        <authorList>
            <person name="Ko Y."/>
            <person name="Kim J.-H."/>
        </authorList>
    </citation>
    <scope>NUCLEOTIDE SEQUENCE [LARGE SCALE GENOMIC DNA]</scope>
    <source>
        <strain evidence="2 3">D13</strain>
    </source>
</reference>
<feature type="chain" id="PRO_5015198037" evidence="1">
    <location>
        <begin position="24"/>
        <end position="486"/>
    </location>
</feature>
<dbReference type="KEGG" id="xba:C7S18_22325"/>
<dbReference type="EMBL" id="CP027860">
    <property type="protein sequence ID" value="AVP99741.1"/>
    <property type="molecule type" value="Genomic_DNA"/>
</dbReference>
<keyword evidence="3" id="KW-1185">Reference proteome</keyword>
<keyword evidence="1" id="KW-0732">Signal</keyword>
<dbReference type="AlphaFoldDB" id="A0A2P1PY22"/>
<protein>
    <submittedName>
        <fullName evidence="2">Uncharacterized protein</fullName>
    </submittedName>
</protein>
<proteinExistence type="predicted"/>
<sequence length="486" mass="51941">MIALMRCVLLAVLLALLAGPLAAVEVSVQGAQVLLFPLYHASSERSTLFAIENRDSVPKAVLIRLREQRNGRPVLTFNLYLGSHDLWTAAIASDPTTEAPLLITTDESCTAPALYRSETYRGRIGLRPFEYSGANRDTGPEDLARARVGFIEAIDLGALDPAGELATLVNQQSAGTCGALVARFAPGAPWAVNALAGFLPPRGGLSGFSTLIDVAAGTSWAIPVTSLAGFRDRPGHADPAHGITLADATGPDPDWLDAWVQTAQGRMRYQFPKSRAIDAISAVLMSESLTTQYTIESELGAQSELVLSFPTKWAYTDQVLTPAGAIPPFQSLFQQNAARFTVNGTVADDDRIWSRASCLLSVNSIWSCDDVGFLPPPSPPLPTLSGSVTSISMNATGATPSGLIPEFRVQDRTSIPVRGRISIGLRRPLDEESAGPLELRPDRQGRILKGLPVLGVHLQSARYDNASSYWLGSYGIARALQPAGQE</sequence>
<dbReference type="Proteomes" id="UP000241074">
    <property type="component" value="Chromosome"/>
</dbReference>
<dbReference type="OrthoDB" id="5763254at2"/>